<sequence>MRARSTLLASGLLLGLSACVLPPPAARCEVVVNTAEATQTHLMTPDSREYSLLADEVVTTVERMFAAMREHDVPTLEALVADGAVIVRVGRGEAGEVRHQVVPREAFIAGTAGDGPVIDERFTAPPKVRIDGPMATLWGEYDVRVDGEFRHCGVDAVQLARLEGRWRVTALTYTEHRSGCPGQPDPAPQPAAPAAAPGT</sequence>
<accession>A6G986</accession>
<dbReference type="Pfam" id="PF14534">
    <property type="entry name" value="DUF4440"/>
    <property type="match status" value="1"/>
</dbReference>
<reference evidence="4 5" key="1">
    <citation type="submission" date="2007-06" db="EMBL/GenBank/DDBJ databases">
        <authorList>
            <person name="Shimkets L."/>
            <person name="Ferriera S."/>
            <person name="Johnson J."/>
            <person name="Kravitz S."/>
            <person name="Beeson K."/>
            <person name="Sutton G."/>
            <person name="Rogers Y.-H."/>
            <person name="Friedman R."/>
            <person name="Frazier M."/>
            <person name="Venter J.C."/>
        </authorList>
    </citation>
    <scope>NUCLEOTIDE SEQUENCE [LARGE SCALE GENOMIC DNA]</scope>
    <source>
        <strain evidence="4 5">SIR-1</strain>
    </source>
</reference>
<dbReference type="EMBL" id="ABCS01000043">
    <property type="protein sequence ID" value="EDM77634.1"/>
    <property type="molecule type" value="Genomic_DNA"/>
</dbReference>
<protein>
    <recommendedName>
        <fullName evidence="3">DUF4440 domain-containing protein</fullName>
    </recommendedName>
</protein>
<dbReference type="AlphaFoldDB" id="A6G986"/>
<keyword evidence="2" id="KW-0732">Signal</keyword>
<keyword evidence="5" id="KW-1185">Reference proteome</keyword>
<proteinExistence type="predicted"/>
<dbReference type="OrthoDB" id="117186at2"/>
<dbReference type="Proteomes" id="UP000005801">
    <property type="component" value="Unassembled WGS sequence"/>
</dbReference>
<dbReference type="PROSITE" id="PS51257">
    <property type="entry name" value="PROKAR_LIPOPROTEIN"/>
    <property type="match status" value="1"/>
</dbReference>
<feature type="signal peptide" evidence="2">
    <location>
        <begin position="1"/>
        <end position="25"/>
    </location>
</feature>
<dbReference type="RefSeq" id="WP_006973281.1">
    <property type="nucleotide sequence ID" value="NZ_ABCS01000043.1"/>
</dbReference>
<evidence type="ECO:0000313" key="5">
    <source>
        <dbReference type="Proteomes" id="UP000005801"/>
    </source>
</evidence>
<feature type="domain" description="DUF4440" evidence="3">
    <location>
        <begin position="60"/>
        <end position="167"/>
    </location>
</feature>
<dbReference type="SUPFAM" id="SSF54427">
    <property type="entry name" value="NTF2-like"/>
    <property type="match status" value="1"/>
</dbReference>
<feature type="chain" id="PRO_5002695267" description="DUF4440 domain-containing protein" evidence="2">
    <location>
        <begin position="26"/>
        <end position="199"/>
    </location>
</feature>
<dbReference type="InterPro" id="IPR032710">
    <property type="entry name" value="NTF2-like_dom_sf"/>
</dbReference>
<gene>
    <name evidence="4" type="ORF">PPSIR1_03078</name>
</gene>
<dbReference type="Gene3D" id="3.10.450.50">
    <property type="match status" value="1"/>
</dbReference>
<feature type="region of interest" description="Disordered" evidence="1">
    <location>
        <begin position="176"/>
        <end position="199"/>
    </location>
</feature>
<evidence type="ECO:0000256" key="2">
    <source>
        <dbReference type="SAM" id="SignalP"/>
    </source>
</evidence>
<evidence type="ECO:0000256" key="1">
    <source>
        <dbReference type="SAM" id="MobiDB-lite"/>
    </source>
</evidence>
<evidence type="ECO:0000313" key="4">
    <source>
        <dbReference type="EMBL" id="EDM77634.1"/>
    </source>
</evidence>
<organism evidence="4 5">
    <name type="scientific">Plesiocystis pacifica SIR-1</name>
    <dbReference type="NCBI Taxonomy" id="391625"/>
    <lineage>
        <taxon>Bacteria</taxon>
        <taxon>Pseudomonadati</taxon>
        <taxon>Myxococcota</taxon>
        <taxon>Polyangia</taxon>
        <taxon>Nannocystales</taxon>
        <taxon>Nannocystaceae</taxon>
        <taxon>Plesiocystis</taxon>
    </lineage>
</organism>
<dbReference type="STRING" id="391625.PPSIR1_03078"/>
<comment type="caution">
    <text evidence="4">The sequence shown here is derived from an EMBL/GenBank/DDBJ whole genome shotgun (WGS) entry which is preliminary data.</text>
</comment>
<evidence type="ECO:0000259" key="3">
    <source>
        <dbReference type="Pfam" id="PF14534"/>
    </source>
</evidence>
<name>A6G986_9BACT</name>
<dbReference type="InterPro" id="IPR027843">
    <property type="entry name" value="DUF4440"/>
</dbReference>